<keyword evidence="14" id="KW-1185">Reference proteome</keyword>
<comment type="similarity">
    <text evidence="4 10">Belongs to the galactose-1-phosphate uridylyltransferase type 2 family.</text>
</comment>
<evidence type="ECO:0000256" key="4">
    <source>
        <dbReference type="ARBA" id="ARBA00008706"/>
    </source>
</evidence>
<reference evidence="14" key="3">
    <citation type="submission" date="2008-04" db="EMBL/GenBank/DDBJ databases">
        <title>Complete sequence of chromosome of Exiguobacterium sibiricum 255-15.</title>
        <authorList>
            <consortium name="US DOE Joint Genome Institute"/>
            <person name="Copeland A."/>
            <person name="Lucas S."/>
            <person name="Lapidus A."/>
            <person name="Glavina del Rio T."/>
            <person name="Dalin E."/>
            <person name="Tice H."/>
            <person name="Bruce D."/>
            <person name="Goodwin L."/>
            <person name="Pitluck S."/>
            <person name="Kiss H."/>
            <person name="Chertkov O."/>
            <person name="Monk C."/>
            <person name="Brettin T."/>
            <person name="Detter J.C."/>
            <person name="Han C."/>
            <person name="Kuske C.R."/>
            <person name="Schmutz J."/>
            <person name="Larimer F."/>
            <person name="Land M."/>
            <person name="Hauser L."/>
            <person name="Kyrpides N."/>
            <person name="Mikhailova N."/>
            <person name="Vishnivetskaya T."/>
            <person name="Rodrigues D.F."/>
            <person name="Gilichinsky D."/>
            <person name="Tiedje J."/>
            <person name="Richardson P."/>
        </authorList>
    </citation>
    <scope>NUCLEOTIDE SEQUENCE [LARGE SCALE GENOMIC DNA]</scope>
    <source>
        <strain evidence="14">DSM 17290 / CIP 109462 / JCM 13490 / 255-15</strain>
    </source>
</reference>
<feature type="domain" description="Galactose-1-phosphate uridyl transferase N-terminal" evidence="11">
    <location>
        <begin position="20"/>
        <end position="229"/>
    </location>
</feature>
<dbReference type="Pfam" id="PF02744">
    <property type="entry name" value="GalP_UDP_tr_C"/>
    <property type="match status" value="1"/>
</dbReference>
<evidence type="ECO:0000256" key="3">
    <source>
        <dbReference type="ARBA" id="ARBA00004947"/>
    </source>
</evidence>
<evidence type="ECO:0000256" key="10">
    <source>
        <dbReference type="HAMAP-Rule" id="MF_00571"/>
    </source>
</evidence>
<dbReference type="AlphaFoldDB" id="B1YII0"/>
<dbReference type="eggNOG" id="COG4468">
    <property type="taxonomic scope" value="Bacteria"/>
</dbReference>
<dbReference type="UniPathway" id="UPA00214"/>
<dbReference type="OrthoDB" id="2293at2"/>
<proteinExistence type="inferred from homology"/>
<evidence type="ECO:0000259" key="12">
    <source>
        <dbReference type="Pfam" id="PF02744"/>
    </source>
</evidence>
<keyword evidence="7 10" id="KW-0548">Nucleotidyltransferase</keyword>
<evidence type="ECO:0000256" key="5">
    <source>
        <dbReference type="ARBA" id="ARBA00022490"/>
    </source>
</evidence>
<evidence type="ECO:0000259" key="11">
    <source>
        <dbReference type="Pfam" id="PF01087"/>
    </source>
</evidence>
<evidence type="ECO:0000256" key="7">
    <source>
        <dbReference type="ARBA" id="ARBA00022695"/>
    </source>
</evidence>
<evidence type="ECO:0000256" key="1">
    <source>
        <dbReference type="ARBA" id="ARBA00001107"/>
    </source>
</evidence>
<dbReference type="EC" id="2.7.7.12" evidence="10"/>
<dbReference type="InterPro" id="IPR023425">
    <property type="entry name" value="GalP_uridyl_Trfase_II_CS"/>
</dbReference>
<dbReference type="RefSeq" id="WP_012369287.1">
    <property type="nucleotide sequence ID" value="NC_010556.1"/>
</dbReference>
<dbReference type="HAMAP" id="MF_00571">
    <property type="entry name" value="GalP_UDP_trans"/>
    <property type="match status" value="1"/>
</dbReference>
<dbReference type="GO" id="GO:0006012">
    <property type="term" value="P:galactose metabolic process"/>
    <property type="evidence" value="ECO:0007669"/>
    <property type="project" value="UniProtKB-UniRule"/>
</dbReference>
<keyword evidence="5 10" id="KW-0963">Cytoplasm</keyword>
<keyword evidence="9 10" id="KW-0119">Carbohydrate metabolism</keyword>
<feature type="domain" description="Galactose-1-phosphate uridyl transferase C-terminal" evidence="12">
    <location>
        <begin position="246"/>
        <end position="422"/>
    </location>
</feature>
<dbReference type="PANTHER" id="PTHR39191">
    <property type="entry name" value="GALACTOSE-1-PHOSPHATE URIDYLYLTRANSFERASE"/>
    <property type="match status" value="1"/>
</dbReference>
<evidence type="ECO:0000313" key="14">
    <source>
        <dbReference type="Proteomes" id="UP000001681"/>
    </source>
</evidence>
<dbReference type="HOGENOM" id="CLU_047799_0_0_9"/>
<reference evidence="13 14" key="2">
    <citation type="journal article" date="2008" name="BMC Genomics">
        <title>Architecture of thermal adaptation in an Exiguobacterium sibiricum strain isolated from 3 million year old permafrost: a genome and transcriptome approach.</title>
        <authorList>
            <person name="Rodrigues D.F."/>
            <person name="Ivanova N."/>
            <person name="He Z."/>
            <person name="Huebner M."/>
            <person name="Zhou J."/>
            <person name="Tiedje J.M."/>
        </authorList>
    </citation>
    <scope>NUCLEOTIDE SEQUENCE [LARGE SCALE GENOMIC DNA]</scope>
    <source>
        <strain evidence="14">DSM 17290 / CIP 109462 / JCM 13490 / 255-15</strain>
    </source>
</reference>
<dbReference type="GO" id="GO:0008108">
    <property type="term" value="F:UDP-glucose:hexose-1-phosphate uridylyltransferase activity"/>
    <property type="evidence" value="ECO:0007669"/>
    <property type="project" value="UniProtKB-UniRule"/>
</dbReference>
<dbReference type="Proteomes" id="UP000001681">
    <property type="component" value="Chromosome"/>
</dbReference>
<comment type="catalytic activity">
    <reaction evidence="1 10">
        <text>alpha-D-galactose 1-phosphate + UDP-alpha-D-glucose = alpha-D-glucose 1-phosphate + UDP-alpha-D-galactose</text>
        <dbReference type="Rhea" id="RHEA:13989"/>
        <dbReference type="ChEBI" id="CHEBI:58336"/>
        <dbReference type="ChEBI" id="CHEBI:58601"/>
        <dbReference type="ChEBI" id="CHEBI:58885"/>
        <dbReference type="ChEBI" id="CHEBI:66914"/>
        <dbReference type="EC" id="2.7.7.12"/>
    </reaction>
</comment>
<dbReference type="InterPro" id="IPR000766">
    <property type="entry name" value="GalP_uridyl_Trfase_II"/>
</dbReference>
<dbReference type="STRING" id="262543.Exig_0379"/>
<evidence type="ECO:0000256" key="6">
    <source>
        <dbReference type="ARBA" id="ARBA00022679"/>
    </source>
</evidence>
<evidence type="ECO:0000256" key="9">
    <source>
        <dbReference type="ARBA" id="ARBA00023277"/>
    </source>
</evidence>
<dbReference type="InterPro" id="IPR005850">
    <property type="entry name" value="GalP_Utransf_C"/>
</dbReference>
<dbReference type="NCBIfam" id="NF003629">
    <property type="entry name" value="PRK05270.1-2"/>
    <property type="match status" value="1"/>
</dbReference>
<dbReference type="InterPro" id="IPR005849">
    <property type="entry name" value="GalP_Utransf_N"/>
</dbReference>
<dbReference type="PANTHER" id="PTHR39191:SF1">
    <property type="entry name" value="DUF4922 DOMAIN-CONTAINING PROTEIN"/>
    <property type="match status" value="1"/>
</dbReference>
<comment type="pathway">
    <text evidence="3 10">Carbohydrate metabolism; galactose metabolism.</text>
</comment>
<dbReference type="EMBL" id="CP001022">
    <property type="protein sequence ID" value="ACB59863.1"/>
    <property type="molecule type" value="Genomic_DNA"/>
</dbReference>
<name>B1YII0_EXIS2</name>
<evidence type="ECO:0000256" key="2">
    <source>
        <dbReference type="ARBA" id="ARBA00004496"/>
    </source>
</evidence>
<reference evidence="13 14" key="1">
    <citation type="journal article" date="2006" name="Extremophiles">
        <title>Characterization of Exiguobacterium isolates from the Siberian permafrost. Description of Exiguobacterium sibiricum sp. nov.</title>
        <authorList>
            <person name="Rodrigues D.F."/>
            <person name="Goris J."/>
            <person name="Vishnivetskaya T."/>
            <person name="Gilichinsky D."/>
            <person name="Thomashow M.F."/>
            <person name="Tiedje J.M."/>
        </authorList>
    </citation>
    <scope>NUCLEOTIDE SEQUENCE [LARGE SCALE GENOMIC DNA]</scope>
    <source>
        <strain evidence="14">DSM 17290 / CIP 109462 / JCM 13490 / 255-15</strain>
    </source>
</reference>
<accession>B1YII0</accession>
<protein>
    <recommendedName>
        <fullName evidence="10">Galactose-1-phosphate uridylyltransferase</fullName>
        <shortName evidence="10">Gal-1-P uridylyltransferase</shortName>
        <ecNumber evidence="10">2.7.7.12</ecNumber>
    </recommendedName>
    <alternativeName>
        <fullName evidence="10">UDP-glucose--hexose-1-phosphate uridylyltransferase</fullName>
    </alternativeName>
</protein>
<dbReference type="KEGG" id="esi:Exig_0379"/>
<organism evidence="13 14">
    <name type="scientific">Exiguobacterium sibiricum (strain DSM 17290 / CCUG 55495 / CIP 109462 / JCM 13490 / 255-15)</name>
    <dbReference type="NCBI Taxonomy" id="262543"/>
    <lineage>
        <taxon>Bacteria</taxon>
        <taxon>Bacillati</taxon>
        <taxon>Bacillota</taxon>
        <taxon>Bacilli</taxon>
        <taxon>Bacillales</taxon>
        <taxon>Bacillales Family XII. Incertae Sedis</taxon>
        <taxon>Exiguobacterium</taxon>
    </lineage>
</organism>
<keyword evidence="8 10" id="KW-0299">Galactose metabolism</keyword>
<sequence length="499" mass="56378">MAMNELIKQLTEQAVRQRLIEPEDTVYARNRLLSLLGEAAYVDPGTVGTRPIPDLLEEMIEQQITAGKLAPRLDEKERLAAELMDVFVDRPSQITSTFHQLYAEHPQQATDYFYQLSQANNYIQTKRIAKNIQYQADTVYGEIDITINLSKPEKDPREIAAAQTEIVESTYPTCLLCVENVGYAGRSNHPARANHRIVPLTLSGESWALQYSPYVYYNEHSIILSQEHRDMVINRQAFARLLEFVAQFPHYFAGSNADLPIVGGSILTHDHYQGGRYEFAMDRAKTLQEFVLPDHPDVAGETLHWPLTVVRLSSTDADALLDAADEVYQTWLTYEDTDHQILAATDGVRHNTVTPIARMRGERFELDLVLRNNRTSEKHPDGIFHTHADIHHIKRENIGLIEVMGLAVLPARLLSELEQVEQFIVGTADSTAPSHQEWATELKAAYTGQDVTDYVRQAVAAKFVRGLEDCGVFKQTPDGQAGLDRFLEKVSRQVAGDRR</sequence>
<comment type="subcellular location">
    <subcellularLocation>
        <location evidence="2 10">Cytoplasm</location>
    </subcellularLocation>
</comment>
<gene>
    <name evidence="10" type="primary">galT</name>
    <name evidence="13" type="ordered locus">Exig_0379</name>
</gene>
<dbReference type="GO" id="GO:0005737">
    <property type="term" value="C:cytoplasm"/>
    <property type="evidence" value="ECO:0007669"/>
    <property type="project" value="UniProtKB-SubCell"/>
</dbReference>
<dbReference type="PIRSF" id="PIRSF006005">
    <property type="entry name" value="GalT_BS"/>
    <property type="match status" value="1"/>
</dbReference>
<keyword evidence="6 10" id="KW-0808">Transferase</keyword>
<evidence type="ECO:0000256" key="8">
    <source>
        <dbReference type="ARBA" id="ARBA00023144"/>
    </source>
</evidence>
<evidence type="ECO:0000313" key="13">
    <source>
        <dbReference type="EMBL" id="ACB59863.1"/>
    </source>
</evidence>
<dbReference type="PROSITE" id="PS01163">
    <property type="entry name" value="GAL_P_UDP_TRANSF_II"/>
    <property type="match status" value="1"/>
</dbReference>
<dbReference type="Pfam" id="PF01087">
    <property type="entry name" value="GalP_UDP_transf"/>
    <property type="match status" value="1"/>
</dbReference>